<comment type="caution">
    <text evidence="1">The sequence shown here is derived from an EMBL/GenBank/DDBJ whole genome shotgun (WGS) entry which is preliminary data.</text>
</comment>
<sequence length="226" mass="25814">MLDLGIKKSGKERTENYAVKYLNELVPQEEISGEIYVGDIKKREVKKKEINEFYIIITDHDTQVKWICGLITSYYPENGTIYGERGGRVYSFIDSLNHVVNKSMTNLEDSYSVDFETFRKSVNDNISRVTVKAVAPSSINAKAVNLEVISVQLKDNPETQRASTLLDITDEYPQLRMAVTNIMDRKEKVTRESIAAELKSLFDNNEMGEREYNHGLKELDKMNKGG</sequence>
<evidence type="ECO:0000313" key="2">
    <source>
        <dbReference type="Proteomes" id="UP000217784"/>
    </source>
</evidence>
<dbReference type="RefSeq" id="WP_069584033.1">
    <property type="nucleotide sequence ID" value="NZ_LMVM01000040.1"/>
</dbReference>
<dbReference type="AlphaFoldDB" id="A0A2A2H1A7"/>
<proteinExistence type="predicted"/>
<dbReference type="OrthoDB" id="67686at2157"/>
<evidence type="ECO:0000313" key="1">
    <source>
        <dbReference type="EMBL" id="PAV03169.1"/>
    </source>
</evidence>
<reference evidence="1 2" key="1">
    <citation type="journal article" date="2017" name="BMC Genomics">
        <title>Genomic analysis of methanogenic archaea reveals a shift towards energy conservation.</title>
        <authorList>
            <person name="Gilmore S.P."/>
            <person name="Henske J.K."/>
            <person name="Sexton J.A."/>
            <person name="Solomon K.V."/>
            <person name="Seppala S."/>
            <person name="Yoo J.I."/>
            <person name="Huyett L.M."/>
            <person name="Pressman A."/>
            <person name="Cogan J.Z."/>
            <person name="Kivenson V."/>
            <person name="Peng X."/>
            <person name="Tan Y."/>
            <person name="Valentine D.L."/>
            <person name="O'Malley M.A."/>
        </authorList>
    </citation>
    <scope>NUCLEOTIDE SEQUENCE [LARGE SCALE GENOMIC DNA]</scope>
    <source>
        <strain evidence="1 2">M.o.H.</strain>
    </source>
</reference>
<gene>
    <name evidence="1" type="ORF">ASJ80_07835</name>
</gene>
<protein>
    <submittedName>
        <fullName evidence="1">Uncharacterized protein</fullName>
    </submittedName>
</protein>
<dbReference type="Proteomes" id="UP000217784">
    <property type="component" value="Unassembled WGS sequence"/>
</dbReference>
<organism evidence="1 2">
    <name type="scientific">Methanobacterium bryantii</name>
    <dbReference type="NCBI Taxonomy" id="2161"/>
    <lineage>
        <taxon>Archaea</taxon>
        <taxon>Methanobacteriati</taxon>
        <taxon>Methanobacteriota</taxon>
        <taxon>Methanomada group</taxon>
        <taxon>Methanobacteria</taxon>
        <taxon>Methanobacteriales</taxon>
        <taxon>Methanobacteriaceae</taxon>
        <taxon>Methanobacterium</taxon>
    </lineage>
</organism>
<keyword evidence="2" id="KW-1185">Reference proteome</keyword>
<dbReference type="EMBL" id="LMVM01000040">
    <property type="protein sequence ID" value="PAV03169.1"/>
    <property type="molecule type" value="Genomic_DNA"/>
</dbReference>
<name>A0A2A2H1A7_METBR</name>
<accession>A0A2A2H1A7</accession>